<feature type="transmembrane region" description="Helical" evidence="1">
    <location>
        <begin position="35"/>
        <end position="54"/>
    </location>
</feature>
<keyword evidence="2" id="KW-0732">Signal</keyword>
<dbReference type="HOGENOM" id="CLU_096548_2_0_5"/>
<dbReference type="OrthoDB" id="7173378at2"/>
<dbReference type="RefSeq" id="WP_023787364.1">
    <property type="nucleotide sequence ID" value="NC_022997.1"/>
</dbReference>
<dbReference type="STRING" id="1029756.W911_10015"/>
<gene>
    <name evidence="3" type="ORF">W911_10015</name>
</gene>
<evidence type="ECO:0008006" key="5">
    <source>
        <dbReference type="Google" id="ProtNLM"/>
    </source>
</evidence>
<feature type="transmembrane region" description="Helical" evidence="1">
    <location>
        <begin position="103"/>
        <end position="124"/>
    </location>
</feature>
<keyword evidence="1" id="KW-1133">Transmembrane helix</keyword>
<dbReference type="EMBL" id="CP006912">
    <property type="protein sequence ID" value="AHB48648.1"/>
    <property type="molecule type" value="Genomic_DNA"/>
</dbReference>
<protein>
    <recommendedName>
        <fullName evidence="5">DUF423 domain-containing protein</fullName>
    </recommendedName>
</protein>
<keyword evidence="1" id="KW-0472">Membrane</keyword>
<dbReference type="Proteomes" id="UP000018542">
    <property type="component" value="Chromosome"/>
</dbReference>
<accession>V5SDP4</accession>
<feature type="signal peptide" evidence="2">
    <location>
        <begin position="1"/>
        <end position="25"/>
    </location>
</feature>
<dbReference type="Pfam" id="PF04241">
    <property type="entry name" value="DUF423"/>
    <property type="match status" value="1"/>
</dbReference>
<evidence type="ECO:0000256" key="2">
    <source>
        <dbReference type="SAM" id="SignalP"/>
    </source>
</evidence>
<evidence type="ECO:0000313" key="4">
    <source>
        <dbReference type="Proteomes" id="UP000018542"/>
    </source>
</evidence>
<dbReference type="AlphaFoldDB" id="V5SDP4"/>
<dbReference type="InterPro" id="IPR006696">
    <property type="entry name" value="DUF423"/>
</dbReference>
<proteinExistence type="predicted"/>
<keyword evidence="1" id="KW-0812">Transmembrane</keyword>
<reference evidence="3 4" key="1">
    <citation type="journal article" date="2014" name="Genome Announc.">
        <title>Complete Genome Sequence of Hyphomicrobium nitrativorans Strain NL23, a Denitrifying Bacterium Isolated from Biofilm of a Methanol-Fed Denitrification System Treating Seawater at the Montreal Biodome.</title>
        <authorList>
            <person name="Martineau C."/>
            <person name="Villeneuve C."/>
            <person name="Mauffrey F."/>
            <person name="Villemur R."/>
        </authorList>
    </citation>
    <scope>NUCLEOTIDE SEQUENCE [LARGE SCALE GENOMIC DNA]</scope>
    <source>
        <strain evidence="3">NL23</strain>
    </source>
</reference>
<sequence>MSWARWGSWIAGIAALLGAAGVALAAAAAHGGGHPSLPTAANFLILHGAGALALVASSRGAAAPRAYVLAATLMVLGVMLFSGDLTARAMVGDRLFPFAAPTGGALLICAWLVGGVAGFVGAFARRG</sequence>
<dbReference type="KEGG" id="hni:W911_10015"/>
<evidence type="ECO:0000313" key="3">
    <source>
        <dbReference type="EMBL" id="AHB48648.1"/>
    </source>
</evidence>
<dbReference type="PATRIC" id="fig|1029756.8.peg.2084"/>
<organism evidence="3 4">
    <name type="scientific">Hyphomicrobium nitrativorans NL23</name>
    <dbReference type="NCBI Taxonomy" id="1029756"/>
    <lineage>
        <taxon>Bacteria</taxon>
        <taxon>Pseudomonadati</taxon>
        <taxon>Pseudomonadota</taxon>
        <taxon>Alphaproteobacteria</taxon>
        <taxon>Hyphomicrobiales</taxon>
        <taxon>Hyphomicrobiaceae</taxon>
        <taxon>Hyphomicrobium</taxon>
    </lineage>
</organism>
<name>V5SDP4_9HYPH</name>
<keyword evidence="4" id="KW-1185">Reference proteome</keyword>
<evidence type="ECO:0000256" key="1">
    <source>
        <dbReference type="SAM" id="Phobius"/>
    </source>
</evidence>
<feature type="transmembrane region" description="Helical" evidence="1">
    <location>
        <begin position="66"/>
        <end position="83"/>
    </location>
</feature>
<feature type="chain" id="PRO_5004740551" description="DUF423 domain-containing protein" evidence="2">
    <location>
        <begin position="26"/>
        <end position="127"/>
    </location>
</feature>